<dbReference type="CDD" id="cd04301">
    <property type="entry name" value="NAT_SF"/>
    <property type="match status" value="1"/>
</dbReference>
<evidence type="ECO:0000313" key="2">
    <source>
        <dbReference type="EMBL" id="PJC33605.1"/>
    </source>
</evidence>
<gene>
    <name evidence="2" type="ORF">CO049_00240</name>
</gene>
<dbReference type="EMBL" id="PFSA01000005">
    <property type="protein sequence ID" value="PJC33605.1"/>
    <property type="molecule type" value="Genomic_DNA"/>
</dbReference>
<reference evidence="3" key="1">
    <citation type="submission" date="2017-09" db="EMBL/GenBank/DDBJ databases">
        <title>Depth-based differentiation of microbial function through sediment-hosted aquifers and enrichment of novel symbionts in the deep terrestrial subsurface.</title>
        <authorList>
            <person name="Probst A.J."/>
            <person name="Ladd B."/>
            <person name="Jarett J.K."/>
            <person name="Geller-Mcgrath D.E."/>
            <person name="Sieber C.M.K."/>
            <person name="Emerson J.B."/>
            <person name="Anantharaman K."/>
            <person name="Thomas B.C."/>
            <person name="Malmstrom R."/>
            <person name="Stieglmeier M."/>
            <person name="Klingl A."/>
            <person name="Woyke T."/>
            <person name="Ryan C.M."/>
            <person name="Banfield J.F."/>
        </authorList>
    </citation>
    <scope>NUCLEOTIDE SEQUENCE [LARGE SCALE GENOMIC DNA]</scope>
</reference>
<feature type="domain" description="N-acetyltransferase" evidence="1">
    <location>
        <begin position="3"/>
        <end position="156"/>
    </location>
</feature>
<proteinExistence type="predicted"/>
<dbReference type="InterPro" id="IPR016181">
    <property type="entry name" value="Acyl_CoA_acyltransferase"/>
</dbReference>
<dbReference type="InterPro" id="IPR000182">
    <property type="entry name" value="GNAT_dom"/>
</dbReference>
<organism evidence="2 3">
    <name type="scientific">Candidatus Roizmanbacteria bacterium CG_4_9_14_0_2_um_filter_36_12</name>
    <dbReference type="NCBI Taxonomy" id="1974837"/>
    <lineage>
        <taxon>Bacteria</taxon>
        <taxon>Candidatus Roizmaniibacteriota</taxon>
    </lineage>
</organism>
<dbReference type="SUPFAM" id="SSF55729">
    <property type="entry name" value="Acyl-CoA N-acyltransferases (Nat)"/>
    <property type="match status" value="1"/>
</dbReference>
<dbReference type="GO" id="GO:0016747">
    <property type="term" value="F:acyltransferase activity, transferring groups other than amino-acyl groups"/>
    <property type="evidence" value="ECO:0007669"/>
    <property type="project" value="InterPro"/>
</dbReference>
<dbReference type="PANTHER" id="PTHR43617:SF22">
    <property type="entry name" value="L-AMINO ACID N-ACETYLTRANSFERASE AAAT"/>
    <property type="match status" value="1"/>
</dbReference>
<dbReference type="Gene3D" id="3.40.630.30">
    <property type="match status" value="1"/>
</dbReference>
<accession>A0A2M8F2U4</accession>
<dbReference type="PROSITE" id="PS51186">
    <property type="entry name" value="GNAT"/>
    <property type="match status" value="1"/>
</dbReference>
<dbReference type="InterPro" id="IPR050276">
    <property type="entry name" value="MshD_Acetyltransferase"/>
</dbReference>
<evidence type="ECO:0000313" key="3">
    <source>
        <dbReference type="Proteomes" id="UP000229777"/>
    </source>
</evidence>
<dbReference type="Pfam" id="PF00583">
    <property type="entry name" value="Acetyltransf_1"/>
    <property type="match status" value="1"/>
</dbReference>
<comment type="caution">
    <text evidence="2">The sequence shown here is derived from an EMBL/GenBank/DDBJ whole genome shotgun (WGS) entry which is preliminary data.</text>
</comment>
<dbReference type="PANTHER" id="PTHR43617">
    <property type="entry name" value="L-AMINO ACID N-ACETYLTRANSFERASE"/>
    <property type="match status" value="1"/>
</dbReference>
<protein>
    <recommendedName>
        <fullName evidence="1">N-acetyltransferase domain-containing protein</fullName>
    </recommendedName>
</protein>
<sequence>MDIIIRRASINDLAAVCELSQLLFDYERQFTDEFNMSWSHAKEGQEFFTKRIKSRKSFVLLAQDGNKLVGYILITLEKFSWRAFNPIADVVNLSVSPKYRGKGIGTTLFQKAKKLAIKRGAKRMSVSALTQNTRTLKFYQRQGFGNFNVTMVMKLD</sequence>
<evidence type="ECO:0000259" key="1">
    <source>
        <dbReference type="PROSITE" id="PS51186"/>
    </source>
</evidence>
<dbReference type="Proteomes" id="UP000229777">
    <property type="component" value="Unassembled WGS sequence"/>
</dbReference>
<dbReference type="AlphaFoldDB" id="A0A2M8F2U4"/>
<name>A0A2M8F2U4_9BACT</name>